<proteinExistence type="predicted"/>
<organism evidence="2 3">
    <name type="scientific">Novipirellula herctigrandis</name>
    <dbReference type="NCBI Taxonomy" id="2527986"/>
    <lineage>
        <taxon>Bacteria</taxon>
        <taxon>Pseudomonadati</taxon>
        <taxon>Planctomycetota</taxon>
        <taxon>Planctomycetia</taxon>
        <taxon>Pirellulales</taxon>
        <taxon>Pirellulaceae</taxon>
        <taxon>Novipirellula</taxon>
    </lineage>
</organism>
<protein>
    <recommendedName>
        <fullName evidence="1">DUF1570 domain-containing protein</fullName>
    </recommendedName>
</protein>
<dbReference type="EMBL" id="SJPJ01000002">
    <property type="protein sequence ID" value="TWT76427.1"/>
    <property type="molecule type" value="Genomic_DNA"/>
</dbReference>
<feature type="domain" description="DUF1570" evidence="1">
    <location>
        <begin position="204"/>
        <end position="332"/>
    </location>
</feature>
<reference evidence="2 3" key="1">
    <citation type="submission" date="2019-02" db="EMBL/GenBank/DDBJ databases">
        <title>Deep-cultivation of Planctomycetes and their phenomic and genomic characterization uncovers novel biology.</title>
        <authorList>
            <person name="Wiegand S."/>
            <person name="Jogler M."/>
            <person name="Boedeker C."/>
            <person name="Pinto D."/>
            <person name="Vollmers J."/>
            <person name="Rivas-Marin E."/>
            <person name="Kohn T."/>
            <person name="Peeters S.H."/>
            <person name="Heuer A."/>
            <person name="Rast P."/>
            <person name="Oberbeckmann S."/>
            <person name="Bunk B."/>
            <person name="Jeske O."/>
            <person name="Meyerdierks A."/>
            <person name="Storesund J.E."/>
            <person name="Kallscheuer N."/>
            <person name="Luecker S."/>
            <person name="Lage O.M."/>
            <person name="Pohl T."/>
            <person name="Merkel B.J."/>
            <person name="Hornburger P."/>
            <person name="Mueller R.-W."/>
            <person name="Bruemmer F."/>
            <person name="Labrenz M."/>
            <person name="Spormann A.M."/>
            <person name="Op Den Camp H."/>
            <person name="Overmann J."/>
            <person name="Amann R."/>
            <person name="Jetten M.S.M."/>
            <person name="Mascher T."/>
            <person name="Medema M.H."/>
            <person name="Devos D.P."/>
            <person name="Kaster A.-K."/>
            <person name="Ovreas L."/>
            <person name="Rohde M."/>
            <person name="Galperin M.Y."/>
            <person name="Jogler C."/>
        </authorList>
    </citation>
    <scope>NUCLEOTIDE SEQUENCE [LARGE SCALE GENOMIC DNA]</scope>
    <source>
        <strain evidence="2 3">CA13</strain>
    </source>
</reference>
<dbReference type="AlphaFoldDB" id="A0A5C5YNL9"/>
<evidence type="ECO:0000259" key="1">
    <source>
        <dbReference type="Pfam" id="PF07607"/>
    </source>
</evidence>
<sequence>MVFRTFVRIDILLLVILATQLGNGQGHFCQAQSPGLIEFSVGGERLRGMTLVALAHEMIVIGRDGWLHSIDPRSDQTQVRSIPEAYSPVSVPELRNQLRAEFGSQFEVLTTSNFLVVQPKGRGDRWPNLFEKSHRGFVSFMARRGVHIRQGRFPMVAIVFPDEVSMYEAFKKEKIDMTRVAGVYSILSNRVMTHDGRTSSVIEATVRHEAAHQSAFNSGVHSRVNDTPRWVTEGIGQMFEPEAMTTAQSPSQRRERVNADSMMVIKKMASEKDSESLVQQMRSLIGSDAKFNDDKQVDAAYAISWAMMFYLSERQPKQFAAILNHTASRAPLKKYARDARLADFENIVGMSLNDFSSRVSMFLRTL</sequence>
<dbReference type="Proteomes" id="UP000315010">
    <property type="component" value="Unassembled WGS sequence"/>
</dbReference>
<dbReference type="Pfam" id="PF07607">
    <property type="entry name" value="DUF1570"/>
    <property type="match status" value="1"/>
</dbReference>
<dbReference type="RefSeq" id="WP_146404202.1">
    <property type="nucleotide sequence ID" value="NZ_SJPJ01000002.1"/>
</dbReference>
<dbReference type="OrthoDB" id="291356at2"/>
<dbReference type="InterPro" id="IPR011464">
    <property type="entry name" value="DUF1570"/>
</dbReference>
<keyword evidence="3" id="KW-1185">Reference proteome</keyword>
<name>A0A5C5YNL9_9BACT</name>
<gene>
    <name evidence="2" type="ORF">CA13_69210</name>
</gene>
<accession>A0A5C5YNL9</accession>
<comment type="caution">
    <text evidence="2">The sequence shown here is derived from an EMBL/GenBank/DDBJ whole genome shotgun (WGS) entry which is preliminary data.</text>
</comment>
<evidence type="ECO:0000313" key="3">
    <source>
        <dbReference type="Proteomes" id="UP000315010"/>
    </source>
</evidence>
<evidence type="ECO:0000313" key="2">
    <source>
        <dbReference type="EMBL" id="TWT76427.1"/>
    </source>
</evidence>